<dbReference type="InterPro" id="IPR048366">
    <property type="entry name" value="TNP-like_GBD"/>
</dbReference>
<keyword evidence="3" id="KW-1185">Reference proteome</keyword>
<proteinExistence type="predicted"/>
<dbReference type="Proteomes" id="UP000478052">
    <property type="component" value="Unassembled WGS sequence"/>
</dbReference>
<dbReference type="Pfam" id="PF21788">
    <property type="entry name" value="TNP-like_GBD"/>
    <property type="match status" value="1"/>
</dbReference>
<reference evidence="2 3" key="1">
    <citation type="submission" date="2019-08" db="EMBL/GenBank/DDBJ databases">
        <title>Whole genome of Aphis craccivora.</title>
        <authorList>
            <person name="Voronova N.V."/>
            <person name="Shulinski R.S."/>
            <person name="Bandarenka Y.V."/>
            <person name="Zhorov D.G."/>
            <person name="Warner D."/>
        </authorList>
    </citation>
    <scope>NUCLEOTIDE SEQUENCE [LARGE SCALE GENOMIC DNA]</scope>
    <source>
        <strain evidence="2">180601</strain>
        <tissue evidence="2">Whole Body</tissue>
    </source>
</reference>
<evidence type="ECO:0000313" key="3">
    <source>
        <dbReference type="Proteomes" id="UP000478052"/>
    </source>
</evidence>
<evidence type="ECO:0000313" key="2">
    <source>
        <dbReference type="EMBL" id="KAF0702285.1"/>
    </source>
</evidence>
<comment type="caution">
    <text evidence="2">The sequence shown here is derived from an EMBL/GenBank/DDBJ whole genome shotgun (WGS) entry which is preliminary data.</text>
</comment>
<sequence>DTPMTPEILNDIICNLHDIDFNVISIVNDMGPTNQRLWKNMNVSHNTPNFNHPITGNRIHVFADVPHLLKLCRNNFIDNGFILQHSTNKIFIGLNTVNQLVGISKQDLKLPYKLSNTHLNCTGAMRQKVKLAAQLFSKSVATAILFAGKREAITTSNWQHVSETFNTIDEWFDLLNSLEPKTAKCMAYGLDKEQQDQILNKMDELMFDMRVHSSKHERKCLMPFQKGILLTNKSLRNLFLDVNEMYNVKYITTRVLNQDVLENCFSYLRGMGAANTHPTPLDFRYRLRWYILGKYSSVVFSTNRNTDDSLTEECLLDSAEVLVGSMMENAELQMCSDQNILATNNEMKLLNEFECEMTANKEYIPEDMFEEDSLTYILGYTAHKFKSKYQDLVGNGDRNEWIQAKSFGTLTQPSSILISVGKIIESLFKKLNGKDDIKKTPGLITELIELTKHQVHDVMIQDEVLRSMIRTRIYLRIRELNKKIKDQLIDKQNHKKIQKFIK</sequence>
<feature type="non-terminal residue" evidence="2">
    <location>
        <position position="1"/>
    </location>
</feature>
<evidence type="ECO:0000259" key="1">
    <source>
        <dbReference type="Pfam" id="PF21788"/>
    </source>
</evidence>
<dbReference type="AlphaFoldDB" id="A0A6G0VMS9"/>
<dbReference type="EMBL" id="VUJU01014347">
    <property type="protein sequence ID" value="KAF0702285.1"/>
    <property type="molecule type" value="Genomic_DNA"/>
</dbReference>
<gene>
    <name evidence="2" type="ORF">FWK35_00034447</name>
</gene>
<accession>A0A6G0VMS9</accession>
<organism evidence="2 3">
    <name type="scientific">Aphis craccivora</name>
    <name type="common">Cowpea aphid</name>
    <dbReference type="NCBI Taxonomy" id="307492"/>
    <lineage>
        <taxon>Eukaryota</taxon>
        <taxon>Metazoa</taxon>
        <taxon>Ecdysozoa</taxon>
        <taxon>Arthropoda</taxon>
        <taxon>Hexapoda</taxon>
        <taxon>Insecta</taxon>
        <taxon>Pterygota</taxon>
        <taxon>Neoptera</taxon>
        <taxon>Paraneoptera</taxon>
        <taxon>Hemiptera</taxon>
        <taxon>Sternorrhyncha</taxon>
        <taxon>Aphidomorpha</taxon>
        <taxon>Aphidoidea</taxon>
        <taxon>Aphididae</taxon>
        <taxon>Aphidini</taxon>
        <taxon>Aphis</taxon>
        <taxon>Aphis</taxon>
    </lineage>
</organism>
<protein>
    <recommendedName>
        <fullName evidence="1">Transposable element P transposase-like GTP-binding insertion domain-containing protein</fullName>
    </recommendedName>
</protein>
<feature type="domain" description="Transposable element P transposase-like GTP-binding insertion" evidence="1">
    <location>
        <begin position="67"/>
        <end position="182"/>
    </location>
</feature>
<dbReference type="OrthoDB" id="6627143at2759"/>
<name>A0A6G0VMS9_APHCR</name>